<keyword evidence="16" id="KW-0012">Acyltransferase</keyword>
<keyword evidence="14" id="KW-0443">Lipid metabolism</keyword>
<keyword evidence="15" id="KW-0472">Membrane</keyword>
<dbReference type="Pfam" id="PF00155">
    <property type="entry name" value="Aminotran_1_2"/>
    <property type="match status" value="1"/>
</dbReference>
<dbReference type="Gene3D" id="3.90.1150.10">
    <property type="entry name" value="Aspartate Aminotransferase, domain 1"/>
    <property type="match status" value="1"/>
</dbReference>
<dbReference type="Proteomes" id="UP000017246">
    <property type="component" value="Unassembled WGS sequence"/>
</dbReference>
<proteinExistence type="inferred from homology"/>
<dbReference type="GO" id="GO:0004758">
    <property type="term" value="F:serine C-palmitoyltransferase activity"/>
    <property type="evidence" value="ECO:0007669"/>
    <property type="project" value="UniProtKB-EC"/>
</dbReference>
<dbReference type="CDD" id="cd06454">
    <property type="entry name" value="KBL_like"/>
    <property type="match status" value="1"/>
</dbReference>
<comment type="cofactor">
    <cofactor evidence="1 18">
        <name>pyridoxal 5'-phosphate</name>
        <dbReference type="ChEBI" id="CHEBI:597326"/>
    </cofactor>
</comment>
<evidence type="ECO:0000256" key="4">
    <source>
        <dbReference type="ARBA" id="ARBA00004760"/>
    </source>
</evidence>
<reference evidence="21" key="1">
    <citation type="journal article" date="2013" name="Nature">
        <title>The genomes of four tapeworm species reveal adaptations to parasitism.</title>
        <authorList>
            <person name="Tsai I.J."/>
            <person name="Zarowiecki M."/>
            <person name="Holroyd N."/>
            <person name="Garciarrubio A."/>
            <person name="Sanchez-Flores A."/>
            <person name="Brooks K.L."/>
            <person name="Tracey A."/>
            <person name="Bobes R.J."/>
            <person name="Fragoso G."/>
            <person name="Sciutto E."/>
            <person name="Aslett M."/>
            <person name="Beasley H."/>
            <person name="Bennett H.M."/>
            <person name="Cai J."/>
            <person name="Camicia F."/>
            <person name="Clark R."/>
            <person name="Cucher M."/>
            <person name="De Silva N."/>
            <person name="Day T.A."/>
            <person name="Deplazes P."/>
            <person name="Estrada K."/>
            <person name="Fernandez C."/>
            <person name="Holland P.W."/>
            <person name="Hou J."/>
            <person name="Hu S."/>
            <person name="Huckvale T."/>
            <person name="Hung S.S."/>
            <person name="Kamenetzky L."/>
            <person name="Keane J.A."/>
            <person name="Kiss F."/>
            <person name="Koziol U."/>
            <person name="Lambert O."/>
            <person name="Liu K."/>
            <person name="Luo X."/>
            <person name="Luo Y."/>
            <person name="Macchiaroli N."/>
            <person name="Nichol S."/>
            <person name="Paps J."/>
            <person name="Parkinson J."/>
            <person name="Pouchkina-Stantcheva N."/>
            <person name="Riddiford N."/>
            <person name="Rosenzvit M."/>
            <person name="Salinas G."/>
            <person name="Wasmuth J.D."/>
            <person name="Zamanian M."/>
            <person name="Zheng Y."/>
            <person name="Cai X."/>
            <person name="Soberon X."/>
            <person name="Olson P.D."/>
            <person name="Laclette J.P."/>
            <person name="Brehm K."/>
            <person name="Berriman M."/>
            <person name="Garciarrubio A."/>
            <person name="Bobes R.J."/>
            <person name="Fragoso G."/>
            <person name="Sanchez-Flores A."/>
            <person name="Estrada K."/>
            <person name="Cevallos M.A."/>
            <person name="Morett E."/>
            <person name="Gonzalez V."/>
            <person name="Portillo T."/>
            <person name="Ochoa-Leyva A."/>
            <person name="Jose M.V."/>
            <person name="Sciutto E."/>
            <person name="Landa A."/>
            <person name="Jimenez L."/>
            <person name="Valdes V."/>
            <person name="Carrero J.C."/>
            <person name="Larralde C."/>
            <person name="Morales-Montor J."/>
            <person name="Limon-Lason J."/>
            <person name="Soberon X."/>
            <person name="Laclette J.P."/>
        </authorList>
    </citation>
    <scope>NUCLEOTIDE SEQUENCE [LARGE SCALE GENOMIC DNA]</scope>
</reference>
<comment type="similarity">
    <text evidence="6 18">Belongs to the class-II pyridoxal-phosphate-dependent aminotransferase family.</text>
</comment>
<keyword evidence="9" id="KW-0812">Transmembrane</keyword>
<evidence type="ECO:0000256" key="19">
    <source>
        <dbReference type="SAM" id="MobiDB-lite"/>
    </source>
</evidence>
<evidence type="ECO:0000256" key="9">
    <source>
        <dbReference type="ARBA" id="ARBA00022692"/>
    </source>
</evidence>
<dbReference type="OMA" id="QPRANGC"/>
<dbReference type="GO" id="GO:0017059">
    <property type="term" value="C:serine palmitoyltransferase complex"/>
    <property type="evidence" value="ECO:0007669"/>
    <property type="project" value="TreeGrafter"/>
</dbReference>
<comment type="pathway">
    <text evidence="5">Sphingolipid metabolism.</text>
</comment>
<evidence type="ECO:0000256" key="14">
    <source>
        <dbReference type="ARBA" id="ARBA00023098"/>
    </source>
</evidence>
<keyword evidence="11 18" id="KW-0663">Pyridoxal phosphate</keyword>
<dbReference type="InterPro" id="IPR004839">
    <property type="entry name" value="Aminotransferase_I/II_large"/>
</dbReference>
<accession>A0A068XW60</accession>
<dbReference type="InterPro" id="IPR050087">
    <property type="entry name" value="AON_synthase_class-II"/>
</dbReference>
<evidence type="ECO:0000313" key="22">
    <source>
        <dbReference type="Proteomes" id="UP000017246"/>
    </source>
</evidence>
<dbReference type="EC" id="2.3.1.50" evidence="7"/>
<dbReference type="GO" id="GO:0046513">
    <property type="term" value="P:ceramide biosynthetic process"/>
    <property type="evidence" value="ECO:0007669"/>
    <property type="project" value="TreeGrafter"/>
</dbReference>
<dbReference type="EMBL" id="LN902847">
    <property type="protein sequence ID" value="CDS36606.1"/>
    <property type="molecule type" value="Genomic_DNA"/>
</dbReference>
<protein>
    <recommendedName>
        <fullName evidence="7">serine C-palmitoyltransferase</fullName>
        <ecNumber evidence="7">2.3.1.50</ecNumber>
    </recommendedName>
</protein>
<dbReference type="GO" id="GO:0016020">
    <property type="term" value="C:membrane"/>
    <property type="evidence" value="ECO:0007669"/>
    <property type="project" value="UniProtKB-SubCell"/>
</dbReference>
<comment type="pathway">
    <text evidence="4">Lipid metabolism; sphingolipid metabolism.</text>
</comment>
<name>A0A068XW60_ECHMU</name>
<dbReference type="SUPFAM" id="SSF53383">
    <property type="entry name" value="PLP-dependent transferases"/>
    <property type="match status" value="1"/>
</dbReference>
<dbReference type="InterPro" id="IPR015422">
    <property type="entry name" value="PyrdxlP-dep_Trfase_small"/>
</dbReference>
<evidence type="ECO:0000256" key="10">
    <source>
        <dbReference type="ARBA" id="ARBA00022824"/>
    </source>
</evidence>
<dbReference type="OrthoDB" id="65434at2759"/>
<comment type="catalytic activity">
    <reaction evidence="17">
        <text>L-serine + hexadecanoyl-CoA + H(+) = 3-oxosphinganine + CO2 + CoA</text>
        <dbReference type="Rhea" id="RHEA:14761"/>
        <dbReference type="ChEBI" id="CHEBI:15378"/>
        <dbReference type="ChEBI" id="CHEBI:16526"/>
        <dbReference type="ChEBI" id="CHEBI:33384"/>
        <dbReference type="ChEBI" id="CHEBI:57287"/>
        <dbReference type="ChEBI" id="CHEBI:57379"/>
        <dbReference type="ChEBI" id="CHEBI:58299"/>
        <dbReference type="EC" id="2.3.1.50"/>
    </reaction>
</comment>
<evidence type="ECO:0000256" key="12">
    <source>
        <dbReference type="ARBA" id="ARBA00022919"/>
    </source>
</evidence>
<dbReference type="AlphaFoldDB" id="A0A068XW60"/>
<dbReference type="GO" id="GO:0046512">
    <property type="term" value="P:sphingosine biosynthetic process"/>
    <property type="evidence" value="ECO:0007669"/>
    <property type="project" value="TreeGrafter"/>
</dbReference>
<evidence type="ECO:0000313" key="21">
    <source>
        <dbReference type="EMBL" id="CDS36606.1"/>
    </source>
</evidence>
<dbReference type="InterPro" id="IPR015421">
    <property type="entry name" value="PyrdxlP-dep_Trfase_major"/>
</dbReference>
<dbReference type="GO" id="GO:0030170">
    <property type="term" value="F:pyridoxal phosphate binding"/>
    <property type="evidence" value="ECO:0007669"/>
    <property type="project" value="InterPro"/>
</dbReference>
<evidence type="ECO:0000256" key="7">
    <source>
        <dbReference type="ARBA" id="ARBA00013220"/>
    </source>
</evidence>
<dbReference type="PROSITE" id="PS00599">
    <property type="entry name" value="AA_TRANSFER_CLASS_2"/>
    <property type="match status" value="1"/>
</dbReference>
<evidence type="ECO:0000256" key="17">
    <source>
        <dbReference type="ARBA" id="ARBA00048528"/>
    </source>
</evidence>
<keyword evidence="10" id="KW-0256">Endoplasmic reticulum</keyword>
<sequence>MVSSTKITEFAKPRTGESFYESFEEISLKNAVLTYMSFLILNLLGRLQDFLRKHGLLNNPAAKEKEVTRSFVPLYSDYEAFYTRNIYRRARDCWNRPICSTPGPEMVLMDRVSSDSCWTFEMTNTTTKVLNFGSYNYLGFAEPTGPCIEADVKSIEKYGLGVASSRLEVGTLAVHEELEKLVAEFVGQEAAIVFGMGFATNALNMPCIFDKNSCIISDELNHTSLILGCRLSGATIRRFKHNDMQDLERLLADAVVYGRPRSRRPFSRIFIIVEGIYSMEGSIAHMPEIIALKKKYKAYLYLDEAHSIGALGPRGRGVVDYFGLDPADIDIAMGTFTKSFGSAGGYLAGSARLIDYVRTQSYSSIYGGTMPAPVCQQIVTSMRIIMGRECPGEGERRLKQLAWNTRYFRAHLHQMGLIVFGNRDSPVIPIILYMPGKLVAFSRMCLERGLGVVIVGFPATALLASRSRFCISAGHTKEMLDKALRVIAEVTDELHLRWSRLPPPYWTKVYIHGNRNGVQKNKASVLSLPNGHQTSENGDDVRPPLDAAPNGHNQSVDEDVLSTEIRNVLCYSHKHCAFAVDASLEGQRCKLTYLNVGIHKLEKKKENWVIYSMISSDSVSMQLCIEPGSSFTRFGPRHVHGL</sequence>
<dbReference type="GO" id="GO:0005783">
    <property type="term" value="C:endoplasmic reticulum"/>
    <property type="evidence" value="ECO:0007669"/>
    <property type="project" value="UniProtKB-SubCell"/>
</dbReference>
<dbReference type="Gene3D" id="3.40.640.10">
    <property type="entry name" value="Type I PLP-dependent aspartate aminotransferase-like (Major domain)"/>
    <property type="match status" value="1"/>
</dbReference>
<keyword evidence="22" id="KW-1185">Reference proteome</keyword>
<dbReference type="FunFam" id="3.40.640.10:FF:000047">
    <property type="entry name" value="serine palmitoyltransferase 2 isoform X1"/>
    <property type="match status" value="1"/>
</dbReference>
<evidence type="ECO:0000256" key="5">
    <source>
        <dbReference type="ARBA" id="ARBA00004991"/>
    </source>
</evidence>
<feature type="region of interest" description="Disordered" evidence="19">
    <location>
        <begin position="528"/>
        <end position="554"/>
    </location>
</feature>
<evidence type="ECO:0000256" key="16">
    <source>
        <dbReference type="ARBA" id="ARBA00023315"/>
    </source>
</evidence>
<evidence type="ECO:0000256" key="13">
    <source>
        <dbReference type="ARBA" id="ARBA00022989"/>
    </source>
</evidence>
<evidence type="ECO:0000259" key="20">
    <source>
        <dbReference type="Pfam" id="PF00155"/>
    </source>
</evidence>
<keyword evidence="12" id="KW-0746">Sphingolipid metabolism</keyword>
<dbReference type="eggNOG" id="KOG1357">
    <property type="taxonomic scope" value="Eukaryota"/>
</dbReference>
<evidence type="ECO:0000256" key="18">
    <source>
        <dbReference type="RuleBase" id="RU003693"/>
    </source>
</evidence>
<evidence type="ECO:0000256" key="15">
    <source>
        <dbReference type="ARBA" id="ARBA00023136"/>
    </source>
</evidence>
<evidence type="ECO:0000256" key="1">
    <source>
        <dbReference type="ARBA" id="ARBA00001933"/>
    </source>
</evidence>
<evidence type="ECO:0000256" key="11">
    <source>
        <dbReference type="ARBA" id="ARBA00022898"/>
    </source>
</evidence>
<evidence type="ECO:0000256" key="3">
    <source>
        <dbReference type="ARBA" id="ARBA00004370"/>
    </source>
</evidence>
<keyword evidence="13" id="KW-1133">Transmembrane helix</keyword>
<gene>
    <name evidence="21" type="ORF">EmuJ_000374100</name>
</gene>
<reference evidence="21" key="2">
    <citation type="submission" date="2015-11" db="EMBL/GenBank/DDBJ databases">
        <authorList>
            <person name="Zhang Y."/>
            <person name="Guo Z."/>
        </authorList>
    </citation>
    <scope>NUCLEOTIDE SEQUENCE</scope>
</reference>
<comment type="subcellular location">
    <subcellularLocation>
        <location evidence="2">Endoplasmic reticulum</location>
    </subcellularLocation>
    <subcellularLocation>
        <location evidence="3">Membrane</location>
    </subcellularLocation>
</comment>
<dbReference type="PANTHER" id="PTHR13693:SF3">
    <property type="entry name" value="LD36009P"/>
    <property type="match status" value="1"/>
</dbReference>
<evidence type="ECO:0000256" key="6">
    <source>
        <dbReference type="ARBA" id="ARBA00008392"/>
    </source>
</evidence>
<dbReference type="InterPro" id="IPR001917">
    <property type="entry name" value="Aminotrans_II_pyridoxalP_BS"/>
</dbReference>
<feature type="domain" description="Aminotransferase class I/classII large" evidence="20">
    <location>
        <begin position="128"/>
        <end position="487"/>
    </location>
</feature>
<evidence type="ECO:0000256" key="2">
    <source>
        <dbReference type="ARBA" id="ARBA00004240"/>
    </source>
</evidence>
<dbReference type="STRING" id="6211.A0A068XW60"/>
<evidence type="ECO:0000256" key="8">
    <source>
        <dbReference type="ARBA" id="ARBA00022679"/>
    </source>
</evidence>
<dbReference type="PANTHER" id="PTHR13693">
    <property type="entry name" value="CLASS II AMINOTRANSFERASE/8-AMINO-7-OXONONANOATE SYNTHASE"/>
    <property type="match status" value="1"/>
</dbReference>
<organism evidence="21 22">
    <name type="scientific">Echinococcus multilocularis</name>
    <name type="common">Fox tapeworm</name>
    <dbReference type="NCBI Taxonomy" id="6211"/>
    <lineage>
        <taxon>Eukaryota</taxon>
        <taxon>Metazoa</taxon>
        <taxon>Spiralia</taxon>
        <taxon>Lophotrochozoa</taxon>
        <taxon>Platyhelminthes</taxon>
        <taxon>Cestoda</taxon>
        <taxon>Eucestoda</taxon>
        <taxon>Cyclophyllidea</taxon>
        <taxon>Taeniidae</taxon>
        <taxon>Echinococcus</taxon>
    </lineage>
</organism>
<dbReference type="InterPro" id="IPR015424">
    <property type="entry name" value="PyrdxlP-dep_Trfase"/>
</dbReference>
<keyword evidence="8 21" id="KW-0808">Transferase</keyword>